<evidence type="ECO:0000259" key="12">
    <source>
        <dbReference type="Pfam" id="PF01433"/>
    </source>
</evidence>
<dbReference type="Proteomes" id="UP000515204">
    <property type="component" value="Unplaced"/>
</dbReference>
<evidence type="ECO:0000256" key="2">
    <source>
        <dbReference type="ARBA" id="ARBA00004609"/>
    </source>
</evidence>
<dbReference type="InterPro" id="IPR014782">
    <property type="entry name" value="Peptidase_M1_dom"/>
</dbReference>
<keyword evidence="4" id="KW-0472">Membrane</keyword>
<keyword evidence="7" id="KW-0378">Hydrolase</keyword>
<dbReference type="GO" id="GO:0005737">
    <property type="term" value="C:cytoplasm"/>
    <property type="evidence" value="ECO:0007669"/>
    <property type="project" value="TreeGrafter"/>
</dbReference>
<dbReference type="InterPro" id="IPR050344">
    <property type="entry name" value="Peptidase_M1_aminopeptidases"/>
</dbReference>
<evidence type="ECO:0000256" key="10">
    <source>
        <dbReference type="ARBA" id="ARBA00023288"/>
    </source>
</evidence>
<keyword evidence="8" id="KW-0862">Zinc</keyword>
<evidence type="ECO:0000256" key="6">
    <source>
        <dbReference type="ARBA" id="ARBA00022723"/>
    </source>
</evidence>
<feature type="domain" description="Peptidase M1 membrane alanine aminopeptidase" evidence="12">
    <location>
        <begin position="281"/>
        <end position="493"/>
    </location>
</feature>
<keyword evidence="9" id="KW-0482">Metalloprotease</keyword>
<feature type="domain" description="ERAP1-like C-terminal" evidence="13">
    <location>
        <begin position="566"/>
        <end position="861"/>
    </location>
</feature>
<dbReference type="GO" id="GO:0008270">
    <property type="term" value="F:zinc ion binding"/>
    <property type="evidence" value="ECO:0007669"/>
    <property type="project" value="InterPro"/>
</dbReference>
<evidence type="ECO:0000256" key="11">
    <source>
        <dbReference type="SAM" id="SignalP"/>
    </source>
</evidence>
<comment type="cofactor">
    <cofactor evidence="1">
        <name>Zn(2+)</name>
        <dbReference type="ChEBI" id="CHEBI:29105"/>
    </cofactor>
</comment>
<dbReference type="Pfam" id="PF01433">
    <property type="entry name" value="Peptidase_M1"/>
    <property type="match status" value="1"/>
</dbReference>
<evidence type="ECO:0000256" key="8">
    <source>
        <dbReference type="ARBA" id="ARBA00022833"/>
    </source>
</evidence>
<evidence type="ECO:0000256" key="3">
    <source>
        <dbReference type="ARBA" id="ARBA00010136"/>
    </source>
</evidence>
<dbReference type="GO" id="GO:0005886">
    <property type="term" value="C:plasma membrane"/>
    <property type="evidence" value="ECO:0007669"/>
    <property type="project" value="UniProtKB-SubCell"/>
</dbReference>
<dbReference type="Pfam" id="PF17900">
    <property type="entry name" value="Peptidase_M1_N"/>
    <property type="match status" value="1"/>
</dbReference>
<feature type="domain" description="Aminopeptidase N-like N-terminal" evidence="14">
    <location>
        <begin position="44"/>
        <end position="243"/>
    </location>
</feature>
<dbReference type="InterPro" id="IPR027268">
    <property type="entry name" value="Peptidase_M4/M1_CTD_sf"/>
</dbReference>
<dbReference type="PRINTS" id="PR00756">
    <property type="entry name" value="ALADIPTASE"/>
</dbReference>
<evidence type="ECO:0000256" key="9">
    <source>
        <dbReference type="ARBA" id="ARBA00023049"/>
    </source>
</evidence>
<dbReference type="RefSeq" id="XP_014486499.1">
    <property type="nucleotide sequence ID" value="XM_014631013.1"/>
</dbReference>
<dbReference type="OrthoDB" id="10031169at2759"/>
<dbReference type="GeneID" id="106750573"/>
<dbReference type="GO" id="GO:0070006">
    <property type="term" value="F:metalloaminopeptidase activity"/>
    <property type="evidence" value="ECO:0007669"/>
    <property type="project" value="TreeGrafter"/>
</dbReference>
<dbReference type="GO" id="GO:0043171">
    <property type="term" value="P:peptide catabolic process"/>
    <property type="evidence" value="ECO:0007669"/>
    <property type="project" value="TreeGrafter"/>
</dbReference>
<keyword evidence="15" id="KW-1185">Reference proteome</keyword>
<evidence type="ECO:0000256" key="5">
    <source>
        <dbReference type="ARBA" id="ARBA00022670"/>
    </source>
</evidence>
<dbReference type="InterPro" id="IPR001930">
    <property type="entry name" value="Peptidase_M1"/>
</dbReference>
<dbReference type="Gene3D" id="2.60.40.1730">
    <property type="entry name" value="tricorn interacting facor f3 domain"/>
    <property type="match status" value="1"/>
</dbReference>
<dbReference type="GO" id="GO:0005615">
    <property type="term" value="C:extracellular space"/>
    <property type="evidence" value="ECO:0007669"/>
    <property type="project" value="TreeGrafter"/>
</dbReference>
<protein>
    <submittedName>
        <fullName evidence="16">Aminopeptidase N-like</fullName>
    </submittedName>
</protein>
<keyword evidence="6" id="KW-0479">Metal-binding</keyword>
<sequence>MTGIGVTFLIFGASLIFAVVNDASGYLTSCSLSALDYHLPSEIVPRHYNILLIQKKDGKTFSGYSDVLIEVIRKIERIIFHTKDLLISLQSVRLRKHERSHDSEHTIVNWKDHSYCNLPQVHIFNFHEKLSPGNYTLSLNFDAKVHSSQGFVVTRNLNVSADNTLAYITLFERISARRLFPCWDEPKFKATFNISVVHSSTTDVLSNMPHTNETFNLKDTSRISTQQQKQTTFQTTPVMSTYLVTIVIVDTALYHVSGKNIIQWLTKLEKEHMPDIQEIVKKTNKFLRSNINKLWINDKFYILTYRNLISNAVGAWGFAVFRESDLIYDSDSHFSGRLIDVQKTVAKQITRQNIESFVSPLEWSHQWFSNAFATYFSYQIVDEIREDNITSQLFIVQVLQPALHNDIELNVPPVIHDNDPFYSSLIYKKASAIINMFGYVTTRRVLRKALKEYIKNYAYGSATPTDFLKALQNKMQKFNVECNCNITSIMHTWFGQRSHPTLLIQRSYNDITIKPYKRRQSQNSWPVPVTYTTEKLNFARNLSTMWLNTSAHNSVLKINADQRNGLIIFNVQQFGYYRTYYDFDNLKKIIGYLNYDDFTKIHVLNRAQIIDDVYHFVINGEYNYVDFYELIEYLRDETSFIVWHSMMNILHYMSPFLNFPESAKFKELILGVMGEALSKIGYNESPDDKEMLKATRLLLLNWACKHGHDECRKKAQNKLKANINGKSNDILPGWEHWTYCAGLMTADKFIVHKTWDRVLQAKNQHLLQYSDCIDNDSLLKELVSMIITRSSGKWTEVSTDRLKTLYRSVVKKHARKQQILDYILHAFFEIMPNHMTTLEKILDIIMSLYSTCQLNQISEYINGSISWYMQRSKAEHWTTFRLNQINKQKYIFARRFHNNRIINEC</sequence>
<evidence type="ECO:0000313" key="15">
    <source>
        <dbReference type="Proteomes" id="UP000515204"/>
    </source>
</evidence>
<dbReference type="PANTHER" id="PTHR11533:SF301">
    <property type="entry name" value="AMINOPEPTIDASE"/>
    <property type="match status" value="1"/>
</dbReference>
<keyword evidence="10" id="KW-0449">Lipoprotein</keyword>
<dbReference type="Gene3D" id="2.60.40.1910">
    <property type="match status" value="1"/>
</dbReference>
<evidence type="ECO:0000259" key="14">
    <source>
        <dbReference type="Pfam" id="PF17900"/>
    </source>
</evidence>
<accession>A0A6P3Y937</accession>
<dbReference type="Pfam" id="PF11838">
    <property type="entry name" value="ERAP1_C"/>
    <property type="match status" value="1"/>
</dbReference>
<dbReference type="InterPro" id="IPR045357">
    <property type="entry name" value="Aminopeptidase_N-like_N"/>
</dbReference>
<comment type="subcellular location">
    <subcellularLocation>
        <location evidence="2">Cell membrane</location>
        <topology evidence="2">Lipid-anchor</topology>
        <topology evidence="2">GPI-anchor</topology>
    </subcellularLocation>
</comment>
<dbReference type="InterPro" id="IPR042097">
    <property type="entry name" value="Aminopeptidase_N-like_N_sf"/>
</dbReference>
<keyword evidence="11" id="KW-0732">Signal</keyword>
<keyword evidence="4" id="KW-0336">GPI-anchor</keyword>
<keyword evidence="5" id="KW-0645">Protease</keyword>
<evidence type="ECO:0000259" key="13">
    <source>
        <dbReference type="Pfam" id="PF11838"/>
    </source>
</evidence>
<proteinExistence type="inferred from homology"/>
<gene>
    <name evidence="16" type="primary">LOC106750573</name>
</gene>
<dbReference type="Gene3D" id="1.25.50.20">
    <property type="match status" value="1"/>
</dbReference>
<evidence type="ECO:0000256" key="7">
    <source>
        <dbReference type="ARBA" id="ARBA00022801"/>
    </source>
</evidence>
<dbReference type="SUPFAM" id="SSF63737">
    <property type="entry name" value="Leukotriene A4 hydrolase N-terminal domain"/>
    <property type="match status" value="1"/>
</dbReference>
<evidence type="ECO:0000256" key="4">
    <source>
        <dbReference type="ARBA" id="ARBA00022622"/>
    </source>
</evidence>
<dbReference type="PANTHER" id="PTHR11533">
    <property type="entry name" value="PROTEASE M1 ZINC METALLOPROTEASE"/>
    <property type="match status" value="1"/>
</dbReference>
<feature type="signal peptide" evidence="11">
    <location>
        <begin position="1"/>
        <end position="18"/>
    </location>
</feature>
<keyword evidence="4" id="KW-0325">Glycoprotein</keyword>
<dbReference type="GO" id="GO:0042277">
    <property type="term" value="F:peptide binding"/>
    <property type="evidence" value="ECO:0007669"/>
    <property type="project" value="TreeGrafter"/>
</dbReference>
<dbReference type="GO" id="GO:0006508">
    <property type="term" value="P:proteolysis"/>
    <property type="evidence" value="ECO:0007669"/>
    <property type="project" value="UniProtKB-KW"/>
</dbReference>
<dbReference type="GO" id="GO:0098552">
    <property type="term" value="C:side of membrane"/>
    <property type="evidence" value="ECO:0007669"/>
    <property type="project" value="UniProtKB-KW"/>
</dbReference>
<dbReference type="Gene3D" id="1.10.390.10">
    <property type="entry name" value="Neutral Protease Domain 2"/>
    <property type="match status" value="1"/>
</dbReference>
<feature type="chain" id="PRO_5028190385" evidence="11">
    <location>
        <begin position="19"/>
        <end position="905"/>
    </location>
</feature>
<comment type="similarity">
    <text evidence="3">Belongs to the peptidase M1 family.</text>
</comment>
<reference evidence="16" key="1">
    <citation type="submission" date="2025-08" db="UniProtKB">
        <authorList>
            <consortium name="RefSeq"/>
        </authorList>
    </citation>
    <scope>IDENTIFICATION</scope>
</reference>
<organism evidence="15 16">
    <name type="scientific">Dinoponera quadriceps</name>
    <name type="common">South American ant</name>
    <dbReference type="NCBI Taxonomy" id="609295"/>
    <lineage>
        <taxon>Eukaryota</taxon>
        <taxon>Metazoa</taxon>
        <taxon>Ecdysozoa</taxon>
        <taxon>Arthropoda</taxon>
        <taxon>Hexapoda</taxon>
        <taxon>Insecta</taxon>
        <taxon>Pterygota</taxon>
        <taxon>Neoptera</taxon>
        <taxon>Endopterygota</taxon>
        <taxon>Hymenoptera</taxon>
        <taxon>Apocrita</taxon>
        <taxon>Aculeata</taxon>
        <taxon>Formicoidea</taxon>
        <taxon>Formicidae</taxon>
        <taxon>Ponerinae</taxon>
        <taxon>Ponerini</taxon>
        <taxon>Dinoponera</taxon>
    </lineage>
</organism>
<name>A0A6P3Y937_DINQU</name>
<dbReference type="SUPFAM" id="SSF55486">
    <property type="entry name" value="Metalloproteases ('zincins'), catalytic domain"/>
    <property type="match status" value="1"/>
</dbReference>
<evidence type="ECO:0000313" key="16">
    <source>
        <dbReference type="RefSeq" id="XP_014486499.1"/>
    </source>
</evidence>
<dbReference type="InterPro" id="IPR024571">
    <property type="entry name" value="ERAP1-like_C_dom"/>
</dbReference>
<dbReference type="KEGG" id="dqu:106750573"/>
<dbReference type="AlphaFoldDB" id="A0A6P3Y937"/>
<evidence type="ECO:0000256" key="1">
    <source>
        <dbReference type="ARBA" id="ARBA00001947"/>
    </source>
</evidence>